<name>A0A2K1KN66_PHYPA</name>
<reference evidence="2" key="3">
    <citation type="submission" date="2020-12" db="UniProtKB">
        <authorList>
            <consortium name="EnsemblPlants"/>
        </authorList>
    </citation>
    <scope>IDENTIFICATION</scope>
</reference>
<reference evidence="1 3" key="2">
    <citation type="journal article" date="2018" name="Plant J.">
        <title>The Physcomitrella patens chromosome-scale assembly reveals moss genome structure and evolution.</title>
        <authorList>
            <person name="Lang D."/>
            <person name="Ullrich K.K."/>
            <person name="Murat F."/>
            <person name="Fuchs J."/>
            <person name="Jenkins J."/>
            <person name="Haas F.B."/>
            <person name="Piednoel M."/>
            <person name="Gundlach H."/>
            <person name="Van Bel M."/>
            <person name="Meyberg R."/>
            <person name="Vives C."/>
            <person name="Morata J."/>
            <person name="Symeonidi A."/>
            <person name="Hiss M."/>
            <person name="Muchero W."/>
            <person name="Kamisugi Y."/>
            <person name="Saleh O."/>
            <person name="Blanc G."/>
            <person name="Decker E.L."/>
            <person name="van Gessel N."/>
            <person name="Grimwood J."/>
            <person name="Hayes R.D."/>
            <person name="Graham S.W."/>
            <person name="Gunter L.E."/>
            <person name="McDaniel S.F."/>
            <person name="Hoernstein S.N.W."/>
            <person name="Larsson A."/>
            <person name="Li F.W."/>
            <person name="Perroud P.F."/>
            <person name="Phillips J."/>
            <person name="Ranjan P."/>
            <person name="Rokshar D.S."/>
            <person name="Rothfels C.J."/>
            <person name="Schneider L."/>
            <person name="Shu S."/>
            <person name="Stevenson D.W."/>
            <person name="Thummler F."/>
            <person name="Tillich M."/>
            <person name="Villarreal Aguilar J.C."/>
            <person name="Widiez T."/>
            <person name="Wong G.K."/>
            <person name="Wymore A."/>
            <person name="Zhang Y."/>
            <person name="Zimmer A.D."/>
            <person name="Quatrano R.S."/>
            <person name="Mayer K.F.X."/>
            <person name="Goodstein D."/>
            <person name="Casacuberta J.M."/>
            <person name="Vandepoele K."/>
            <person name="Reski R."/>
            <person name="Cuming A.C."/>
            <person name="Tuskan G.A."/>
            <person name="Maumus F."/>
            <person name="Salse J."/>
            <person name="Schmutz J."/>
            <person name="Rensing S.A."/>
        </authorList>
    </citation>
    <scope>NUCLEOTIDE SEQUENCE [LARGE SCALE GENOMIC DNA]</scope>
    <source>
        <strain evidence="2 3">cv. Gransden 2004</strain>
    </source>
</reference>
<dbReference type="EnsemblPlants" id="Pp3c4_12540V3.1">
    <property type="protein sequence ID" value="Pp3c4_12540V3.1"/>
    <property type="gene ID" value="Pp3c4_12540"/>
</dbReference>
<reference evidence="1 3" key="1">
    <citation type="journal article" date="2008" name="Science">
        <title>The Physcomitrella genome reveals evolutionary insights into the conquest of land by plants.</title>
        <authorList>
            <person name="Rensing S."/>
            <person name="Lang D."/>
            <person name="Zimmer A."/>
            <person name="Terry A."/>
            <person name="Salamov A."/>
            <person name="Shapiro H."/>
            <person name="Nishiyama T."/>
            <person name="Perroud P.-F."/>
            <person name="Lindquist E."/>
            <person name="Kamisugi Y."/>
            <person name="Tanahashi T."/>
            <person name="Sakakibara K."/>
            <person name="Fujita T."/>
            <person name="Oishi K."/>
            <person name="Shin-I T."/>
            <person name="Kuroki Y."/>
            <person name="Toyoda A."/>
            <person name="Suzuki Y."/>
            <person name="Hashimoto A."/>
            <person name="Yamaguchi K."/>
            <person name="Sugano A."/>
            <person name="Kohara Y."/>
            <person name="Fujiyama A."/>
            <person name="Anterola A."/>
            <person name="Aoki S."/>
            <person name="Ashton N."/>
            <person name="Barbazuk W.B."/>
            <person name="Barker E."/>
            <person name="Bennetzen J."/>
            <person name="Bezanilla M."/>
            <person name="Blankenship R."/>
            <person name="Cho S.H."/>
            <person name="Dutcher S."/>
            <person name="Estelle M."/>
            <person name="Fawcett J.A."/>
            <person name="Gundlach H."/>
            <person name="Hanada K."/>
            <person name="Heyl A."/>
            <person name="Hicks K.A."/>
            <person name="Hugh J."/>
            <person name="Lohr M."/>
            <person name="Mayer K."/>
            <person name="Melkozernov A."/>
            <person name="Murata T."/>
            <person name="Nelson D."/>
            <person name="Pils B."/>
            <person name="Prigge M."/>
            <person name="Reiss B."/>
            <person name="Renner T."/>
            <person name="Rombauts S."/>
            <person name="Rushton P."/>
            <person name="Sanderfoot A."/>
            <person name="Schween G."/>
            <person name="Shiu S.-H."/>
            <person name="Stueber K."/>
            <person name="Theodoulou F.L."/>
            <person name="Tu H."/>
            <person name="Van de Peer Y."/>
            <person name="Verrier P.J."/>
            <person name="Waters E."/>
            <person name="Wood A."/>
            <person name="Yang L."/>
            <person name="Cove D."/>
            <person name="Cuming A."/>
            <person name="Hasebe M."/>
            <person name="Lucas S."/>
            <person name="Mishler D.B."/>
            <person name="Reski R."/>
            <person name="Grigoriev I."/>
            <person name="Quatrano R.S."/>
            <person name="Boore J.L."/>
        </authorList>
    </citation>
    <scope>NUCLEOTIDE SEQUENCE [LARGE SCALE GENOMIC DNA]</scope>
    <source>
        <strain evidence="2 3">cv. Gransden 2004</strain>
    </source>
</reference>
<protein>
    <submittedName>
        <fullName evidence="1 2">Uncharacterized protein</fullName>
    </submittedName>
</protein>
<accession>A0A2K1KN66</accession>
<sequence>MAPSPHTSQVLNYAGLSARVSDAVSPLLLEYEVAVSSHPTTIVTCRHLHQKLSMCLHEIDMIHISKMRLVGFFNATLSSTLEMVPLIAAHLPRRLPVPQTSHLPSICVKCSLTFHPGPLPDSPRLRPGISVIINAAWGLCLMRSVLSHAFQP</sequence>
<dbReference type="AlphaFoldDB" id="A0A2K1KN66"/>
<gene>
    <name evidence="1" type="ORF">PHYPA_006117</name>
</gene>
<organism evidence="1">
    <name type="scientific">Physcomitrium patens</name>
    <name type="common">Spreading-leaved earth moss</name>
    <name type="synonym">Physcomitrella patens</name>
    <dbReference type="NCBI Taxonomy" id="3218"/>
    <lineage>
        <taxon>Eukaryota</taxon>
        <taxon>Viridiplantae</taxon>
        <taxon>Streptophyta</taxon>
        <taxon>Embryophyta</taxon>
        <taxon>Bryophyta</taxon>
        <taxon>Bryophytina</taxon>
        <taxon>Bryopsida</taxon>
        <taxon>Funariidae</taxon>
        <taxon>Funariales</taxon>
        <taxon>Funariaceae</taxon>
        <taxon>Physcomitrium</taxon>
    </lineage>
</organism>
<evidence type="ECO:0000313" key="1">
    <source>
        <dbReference type="EMBL" id="PNR55222.1"/>
    </source>
</evidence>
<proteinExistence type="predicted"/>
<keyword evidence="3" id="KW-1185">Reference proteome</keyword>
<dbReference type="EMBL" id="ABEU02000004">
    <property type="protein sequence ID" value="PNR55222.1"/>
    <property type="molecule type" value="Genomic_DNA"/>
</dbReference>
<dbReference type="InParanoid" id="A0A2K1KN66"/>
<dbReference type="Gramene" id="Pp3c4_12540V3.1">
    <property type="protein sequence ID" value="Pp3c4_12540V3.1"/>
    <property type="gene ID" value="Pp3c4_12540"/>
</dbReference>
<dbReference type="Proteomes" id="UP000006727">
    <property type="component" value="Chromosome 4"/>
</dbReference>
<evidence type="ECO:0000313" key="2">
    <source>
        <dbReference type="EnsemblPlants" id="Pp3c4_12540V3.1"/>
    </source>
</evidence>
<evidence type="ECO:0000313" key="3">
    <source>
        <dbReference type="Proteomes" id="UP000006727"/>
    </source>
</evidence>